<dbReference type="InterPro" id="IPR013321">
    <property type="entry name" value="Arc_rbn_hlx_hlx"/>
</dbReference>
<dbReference type="Gene3D" id="1.10.1220.10">
    <property type="entry name" value="Met repressor-like"/>
    <property type="match status" value="1"/>
</dbReference>
<keyword evidence="3" id="KW-1185">Reference proteome</keyword>
<evidence type="ECO:0000313" key="2">
    <source>
        <dbReference type="EMBL" id="MFD2142319.1"/>
    </source>
</evidence>
<proteinExistence type="predicted"/>
<dbReference type="InterPro" id="IPR010985">
    <property type="entry name" value="Ribbon_hlx_hlx"/>
</dbReference>
<evidence type="ECO:0000313" key="3">
    <source>
        <dbReference type="Proteomes" id="UP001597299"/>
    </source>
</evidence>
<accession>A0ABW4Z1C3</accession>
<dbReference type="InterPro" id="IPR005569">
    <property type="entry name" value="Arc_DNA-bd_dom"/>
</dbReference>
<dbReference type="EMBL" id="JBHUHD010000001">
    <property type="protein sequence ID" value="MFD2142319.1"/>
    <property type="molecule type" value="Genomic_DNA"/>
</dbReference>
<feature type="domain" description="Arc-like DNA binding" evidence="1">
    <location>
        <begin position="17"/>
        <end position="55"/>
    </location>
</feature>
<sequence length="144" mass="16023">MSAKKPKDEKIGNIAPFGLRMMPDLRERIEAAARENGRSMNAEIVARLEASFEAEEVDEQSRYEADFERYAERIAQDAAAKAAAQSLQLVLELGEVSHDRRHLRFKPDAVTRLLRYLQGELDIADVGKPNEDTGSVQAAPAGKK</sequence>
<evidence type="ECO:0000259" key="1">
    <source>
        <dbReference type="Pfam" id="PF03869"/>
    </source>
</evidence>
<organism evidence="2 3">
    <name type="scientific">Ancylobacter oerskovii</name>
    <dbReference type="NCBI Taxonomy" id="459519"/>
    <lineage>
        <taxon>Bacteria</taxon>
        <taxon>Pseudomonadati</taxon>
        <taxon>Pseudomonadota</taxon>
        <taxon>Alphaproteobacteria</taxon>
        <taxon>Hyphomicrobiales</taxon>
        <taxon>Xanthobacteraceae</taxon>
        <taxon>Ancylobacter</taxon>
    </lineage>
</organism>
<keyword evidence="2" id="KW-0238">DNA-binding</keyword>
<gene>
    <name evidence="2" type="ORF">ACFSNC_18075</name>
</gene>
<dbReference type="RefSeq" id="WP_213351228.1">
    <property type="nucleotide sequence ID" value="NZ_JAHBGB010000006.1"/>
</dbReference>
<dbReference type="Proteomes" id="UP001597299">
    <property type="component" value="Unassembled WGS sequence"/>
</dbReference>
<dbReference type="GO" id="GO:0003677">
    <property type="term" value="F:DNA binding"/>
    <property type="evidence" value="ECO:0007669"/>
    <property type="project" value="UniProtKB-KW"/>
</dbReference>
<dbReference type="Pfam" id="PF03869">
    <property type="entry name" value="Arc"/>
    <property type="match status" value="1"/>
</dbReference>
<protein>
    <submittedName>
        <fullName evidence="2">Arc family DNA-binding protein</fullName>
    </submittedName>
</protein>
<name>A0ABW4Z1C3_9HYPH</name>
<dbReference type="SUPFAM" id="SSF47598">
    <property type="entry name" value="Ribbon-helix-helix"/>
    <property type="match status" value="1"/>
</dbReference>
<comment type="caution">
    <text evidence="2">The sequence shown here is derived from an EMBL/GenBank/DDBJ whole genome shotgun (WGS) entry which is preliminary data.</text>
</comment>
<reference evidence="3" key="1">
    <citation type="journal article" date="2019" name="Int. J. Syst. Evol. Microbiol.">
        <title>The Global Catalogue of Microorganisms (GCM) 10K type strain sequencing project: providing services to taxonomists for standard genome sequencing and annotation.</title>
        <authorList>
            <consortium name="The Broad Institute Genomics Platform"/>
            <consortium name="The Broad Institute Genome Sequencing Center for Infectious Disease"/>
            <person name="Wu L."/>
            <person name="Ma J."/>
        </authorList>
    </citation>
    <scope>NUCLEOTIDE SEQUENCE [LARGE SCALE GENOMIC DNA]</scope>
    <source>
        <strain evidence="3">CCM 7435</strain>
    </source>
</reference>